<dbReference type="GO" id="GO:0008745">
    <property type="term" value="F:N-acetylmuramoyl-L-alanine amidase activity"/>
    <property type="evidence" value="ECO:0007669"/>
    <property type="project" value="InterPro"/>
</dbReference>
<dbReference type="Gene3D" id="3.40.630.40">
    <property type="entry name" value="Zn-dependent exopeptidases"/>
    <property type="match status" value="1"/>
</dbReference>
<feature type="region of interest" description="Disordered" evidence="3">
    <location>
        <begin position="363"/>
        <end position="411"/>
    </location>
</feature>
<accession>A0AAU0UPU1</accession>
<evidence type="ECO:0000313" key="5">
    <source>
        <dbReference type="EMBL" id="WRO21208.1"/>
    </source>
</evidence>
<dbReference type="Pfam" id="PF01520">
    <property type="entry name" value="Amidase_3"/>
    <property type="match status" value="1"/>
</dbReference>
<dbReference type="SMART" id="SM00646">
    <property type="entry name" value="Ami_3"/>
    <property type="match status" value="1"/>
</dbReference>
<gene>
    <name evidence="5" type="ORF">MFMK1_001004</name>
</gene>
<dbReference type="SUPFAM" id="SSF53187">
    <property type="entry name" value="Zn-dependent exopeptidases"/>
    <property type="match status" value="1"/>
</dbReference>
<proteinExistence type="predicted"/>
<feature type="compositionally biased region" description="Basic and acidic residues" evidence="3">
    <location>
        <begin position="391"/>
        <end position="405"/>
    </location>
</feature>
<dbReference type="PANTHER" id="PTHR30404">
    <property type="entry name" value="N-ACETYLMURAMOYL-L-ALANINE AMIDASE"/>
    <property type="match status" value="1"/>
</dbReference>
<keyword evidence="1" id="KW-0378">Hydrolase</keyword>
<dbReference type="PANTHER" id="PTHR30404:SF0">
    <property type="entry name" value="N-ACETYLMURAMOYL-L-ALANINE AMIDASE AMIC"/>
    <property type="match status" value="1"/>
</dbReference>
<dbReference type="InterPro" id="IPR003646">
    <property type="entry name" value="SH3-like_bac-type"/>
</dbReference>
<organism evidence="5 6">
    <name type="scientific">Metallumcola ferriviriculae</name>
    <dbReference type="NCBI Taxonomy" id="3039180"/>
    <lineage>
        <taxon>Bacteria</taxon>
        <taxon>Bacillati</taxon>
        <taxon>Bacillota</taxon>
        <taxon>Clostridia</taxon>
        <taxon>Neomoorellales</taxon>
        <taxon>Desulfitibacteraceae</taxon>
        <taxon>Metallumcola</taxon>
    </lineage>
</organism>
<dbReference type="Gene3D" id="2.30.30.40">
    <property type="entry name" value="SH3 Domains"/>
    <property type="match status" value="5"/>
</dbReference>
<dbReference type="Gene3D" id="2.60.40.3500">
    <property type="match status" value="1"/>
</dbReference>
<dbReference type="AlphaFoldDB" id="A0AAU0UPU1"/>
<feature type="compositionally biased region" description="Basic and acidic residues" evidence="3">
    <location>
        <begin position="470"/>
        <end position="479"/>
    </location>
</feature>
<dbReference type="GO" id="GO:0009253">
    <property type="term" value="P:peptidoglycan catabolic process"/>
    <property type="evidence" value="ECO:0007669"/>
    <property type="project" value="InterPro"/>
</dbReference>
<keyword evidence="2" id="KW-0961">Cell wall biogenesis/degradation</keyword>
<dbReference type="Pfam" id="PF11741">
    <property type="entry name" value="AMIN"/>
    <property type="match status" value="1"/>
</dbReference>
<feature type="domain" description="SH3b" evidence="4">
    <location>
        <begin position="293"/>
        <end position="355"/>
    </location>
</feature>
<evidence type="ECO:0000256" key="2">
    <source>
        <dbReference type="ARBA" id="ARBA00023316"/>
    </source>
</evidence>
<dbReference type="SMART" id="SM00287">
    <property type="entry name" value="SH3b"/>
    <property type="match status" value="5"/>
</dbReference>
<dbReference type="InterPro" id="IPR021731">
    <property type="entry name" value="AMIN_dom"/>
</dbReference>
<dbReference type="GO" id="GO:0030288">
    <property type="term" value="C:outer membrane-bounded periplasmic space"/>
    <property type="evidence" value="ECO:0007669"/>
    <property type="project" value="TreeGrafter"/>
</dbReference>
<dbReference type="Proteomes" id="UP001329915">
    <property type="component" value="Chromosome"/>
</dbReference>
<dbReference type="InterPro" id="IPR050695">
    <property type="entry name" value="N-acetylmuramoyl_amidase_3"/>
</dbReference>
<dbReference type="Pfam" id="PF08239">
    <property type="entry name" value="SH3_3"/>
    <property type="match status" value="4"/>
</dbReference>
<sequence>MENKLKLIVITFTIILIHIVIASPVLAREGVATGSVVNVRGGPGIENLKVGVVTKGYRMQILAEKDNWYQVSFAENKKGWIVKEFVDVAAEKPSQDNKEVKDVSKTLGVAVVTGKYVNVRSGPGTDHAVIKQAEKGTRLTALEELDGWYQVRLPDGREGYLVDWLAELHRENPTASDEGRSDLELSAVKITGNTVNVRQQPTTASAIIVKTERGEEYPALAKQGDWIKIKINGQEGYIASWLADMLYDSAEADDADSTGSKIDDGESGEGTGNAEVANKENTEPQSSAIHKQVEFAVITGKVVNVRKGPGIANGRVTQVSKGQEFKLLQRKNDWLEVQLSDMSSGWLAGWLADIKYKSNTIEDSEGTEVESNSEVKQEKQTEDEDSNVENDNSKDNKVEDGKDQDNDTGFVVSSGDSTYLYSGPGRDFPKVKSLAVGDRVKIMATASDWHEVKLVDGSSGWMQRRLLVDRGNGDRDKPVQENNGDNSTQGDNVAPKEPKRMYSVAVISSNSAEMRVAVKSTSPIEYSVLSLSSPKRLVVDLPGQILTDNAAKELGLDSSLVKDIRLGQFEAETVRLVLDLEGNIKYEMELNGDKQELVIVISPPDLEGKVIVIDPGHGSTTSWGASDPGAIGFIGTHEEEVVLAIAMKLTAMLEQAGAKVITTRQGKGANINLPDRAAIANDIGADAFVSVHANSSLNRWLKGSATYFYAPYGSNLGSQRGDRRSLAGLIQDEMITAAGTDDLGVREENFSVLRNTTVPSVLVETAFISNAEEEIKLKDPGFQDKLARGIARGIERYFLDDN</sequence>
<feature type="region of interest" description="Disordered" evidence="3">
    <location>
        <begin position="253"/>
        <end position="288"/>
    </location>
</feature>
<dbReference type="InterPro" id="IPR002508">
    <property type="entry name" value="MurNAc-LAA_cat"/>
</dbReference>
<evidence type="ECO:0000313" key="6">
    <source>
        <dbReference type="Proteomes" id="UP001329915"/>
    </source>
</evidence>
<dbReference type="GO" id="GO:0071555">
    <property type="term" value="P:cell wall organization"/>
    <property type="evidence" value="ECO:0007669"/>
    <property type="project" value="UniProtKB-KW"/>
</dbReference>
<protein>
    <submittedName>
        <fullName evidence="5">SH3 domain-containing protein</fullName>
    </submittedName>
</protein>
<reference evidence="5 6" key="1">
    <citation type="submission" date="2023-04" db="EMBL/GenBank/DDBJ databases">
        <authorList>
            <person name="Hsu D."/>
        </authorList>
    </citation>
    <scope>NUCLEOTIDE SEQUENCE [LARGE SCALE GENOMIC DNA]</scope>
    <source>
        <strain evidence="5 6">MK1</strain>
    </source>
</reference>
<feature type="region of interest" description="Disordered" evidence="3">
    <location>
        <begin position="470"/>
        <end position="499"/>
    </location>
</feature>
<dbReference type="EMBL" id="CP121694">
    <property type="protein sequence ID" value="WRO21208.1"/>
    <property type="molecule type" value="Genomic_DNA"/>
</dbReference>
<keyword evidence="6" id="KW-1185">Reference proteome</keyword>
<dbReference type="CDD" id="cd02696">
    <property type="entry name" value="MurNAc-LAA"/>
    <property type="match status" value="1"/>
</dbReference>
<feature type="domain" description="SH3b" evidence="4">
    <location>
        <begin position="107"/>
        <end position="169"/>
    </location>
</feature>
<feature type="compositionally biased region" description="Polar residues" evidence="3">
    <location>
        <begin position="480"/>
        <end position="491"/>
    </location>
</feature>
<evidence type="ECO:0000256" key="3">
    <source>
        <dbReference type="SAM" id="MobiDB-lite"/>
    </source>
</evidence>
<evidence type="ECO:0000256" key="1">
    <source>
        <dbReference type="ARBA" id="ARBA00022801"/>
    </source>
</evidence>
<name>A0AAU0UPU1_9FIRM</name>
<dbReference type="KEGG" id="dbc:MFMK1_001004"/>
<feature type="domain" description="SH3b" evidence="4">
    <location>
        <begin position="406"/>
        <end position="471"/>
    </location>
</feature>
<dbReference type="PROSITE" id="PS51781">
    <property type="entry name" value="SH3B"/>
    <property type="match status" value="4"/>
</dbReference>
<evidence type="ECO:0000259" key="4">
    <source>
        <dbReference type="PROSITE" id="PS51781"/>
    </source>
</evidence>
<dbReference type="RefSeq" id="WP_366924062.1">
    <property type="nucleotide sequence ID" value="NZ_CP121694.1"/>
</dbReference>
<feature type="domain" description="SH3b" evidence="4">
    <location>
        <begin position="27"/>
        <end position="90"/>
    </location>
</feature>